<dbReference type="PANTHER" id="PTHR30081">
    <property type="entry name" value="PROTEIN-EXPORT MEMBRANE PROTEIN SEC"/>
    <property type="match status" value="1"/>
</dbReference>
<dbReference type="GO" id="GO:0043952">
    <property type="term" value="P:protein transport by the Sec complex"/>
    <property type="evidence" value="ECO:0007669"/>
    <property type="project" value="UniProtKB-UniRule"/>
</dbReference>
<dbReference type="GO" id="GO:0006605">
    <property type="term" value="P:protein targeting"/>
    <property type="evidence" value="ECO:0007669"/>
    <property type="project" value="UniProtKB-UniRule"/>
</dbReference>
<dbReference type="AlphaFoldDB" id="A0A1G2FBC0"/>
<organism evidence="13 14">
    <name type="scientific">Candidatus Portnoybacteria bacterium RIFCSPHIGHO2_01_FULL_40_12b</name>
    <dbReference type="NCBI Taxonomy" id="1801994"/>
    <lineage>
        <taxon>Bacteria</taxon>
        <taxon>Candidatus Portnoyibacteriota</taxon>
    </lineage>
</organism>
<comment type="subcellular location">
    <subcellularLocation>
        <location evidence="1 9">Cell membrane</location>
        <topology evidence="1 9">Multi-pass membrane protein</topology>
    </subcellularLocation>
</comment>
<evidence type="ECO:0000313" key="14">
    <source>
        <dbReference type="Proteomes" id="UP000176974"/>
    </source>
</evidence>
<dbReference type="NCBIfam" id="TIGR00916">
    <property type="entry name" value="2A0604s01"/>
    <property type="match status" value="1"/>
</dbReference>
<feature type="transmembrane region" description="Helical" evidence="9">
    <location>
        <begin position="361"/>
        <end position="382"/>
    </location>
</feature>
<dbReference type="EMBL" id="MHMY01000011">
    <property type="protein sequence ID" value="OGZ35375.1"/>
    <property type="molecule type" value="Genomic_DNA"/>
</dbReference>
<keyword evidence="8 9" id="KW-0472">Membrane</keyword>
<comment type="subunit">
    <text evidence="9">Forms a complex with SecF. Part of the essential Sec protein translocation apparatus which comprises SecA, SecYEG and auxiliary proteins SecDF. Other proteins may also be involved.</text>
</comment>
<protein>
    <recommendedName>
        <fullName evidence="9">Protein translocase subunit SecD</fullName>
    </recommendedName>
</protein>
<evidence type="ECO:0000259" key="10">
    <source>
        <dbReference type="Pfam" id="PF02355"/>
    </source>
</evidence>
<dbReference type="InterPro" id="IPR048634">
    <property type="entry name" value="SecD_SecF_C"/>
</dbReference>
<proteinExistence type="inferred from homology"/>
<dbReference type="Pfam" id="PF21760">
    <property type="entry name" value="SecD_1st"/>
    <property type="match status" value="1"/>
</dbReference>
<gene>
    <name evidence="9" type="primary">secD</name>
    <name evidence="13" type="ORF">A2815_01535</name>
</gene>
<evidence type="ECO:0000259" key="12">
    <source>
        <dbReference type="Pfam" id="PF22599"/>
    </source>
</evidence>
<dbReference type="Gene3D" id="1.20.1640.10">
    <property type="entry name" value="Multidrug efflux transporter AcrB transmembrane domain"/>
    <property type="match status" value="1"/>
</dbReference>
<evidence type="ECO:0000256" key="8">
    <source>
        <dbReference type="ARBA" id="ARBA00023136"/>
    </source>
</evidence>
<dbReference type="InterPro" id="IPR055344">
    <property type="entry name" value="SecD_SecF_C_bact"/>
</dbReference>
<dbReference type="FunFam" id="1.20.1640.10:FF:000004">
    <property type="entry name" value="Protein translocase subunit SecD"/>
    <property type="match status" value="1"/>
</dbReference>
<dbReference type="InterPro" id="IPR048631">
    <property type="entry name" value="SecD_1st"/>
</dbReference>
<comment type="caution">
    <text evidence="13">The sequence shown here is derived from an EMBL/GenBank/DDBJ whole genome shotgun (WGS) entry which is preliminary data.</text>
</comment>
<accession>A0A1G2FBC0</accession>
<dbReference type="Gene3D" id="3.30.70.3400">
    <property type="match status" value="1"/>
</dbReference>
<dbReference type="Pfam" id="PF22599">
    <property type="entry name" value="SecDF_P1_head"/>
    <property type="match status" value="1"/>
</dbReference>
<dbReference type="InterPro" id="IPR022813">
    <property type="entry name" value="SecD/SecF_arch_bac"/>
</dbReference>
<keyword evidence="7 9" id="KW-0811">Translocation</keyword>
<evidence type="ECO:0000256" key="1">
    <source>
        <dbReference type="ARBA" id="ARBA00004651"/>
    </source>
</evidence>
<dbReference type="SUPFAM" id="SSF82866">
    <property type="entry name" value="Multidrug efflux transporter AcrB transmembrane domain"/>
    <property type="match status" value="1"/>
</dbReference>
<feature type="transmembrane region" description="Helical" evidence="9">
    <location>
        <begin position="438"/>
        <end position="458"/>
    </location>
</feature>
<sequence length="474" mass="52160">MAVFRKNIKGQKGKISLIILGIFLLAVLAGLLDYPVVWNKGADFLNQKTGLGAPHFFNLPFRLGLDLLGGAHLVYEADLSQIEPGNYDDSMAGVRDVIERRVNLFGVTEPIVQINKTGEHYRLIIELAGVKDIGQAIKMIGETPFLDFREERGKTETENILADQKELLKKMEEGLSLTPEEEQILVQDPYFKPTALTGRYLKSAQMDFNQQTFQSQVSLQFNDEGSKIFEELTQKNVGKPLAIYLDGAPISAPVVQEVISGGQAQITGQFSVDEAKQLVQRLNAGALPVPIKLISQESVGASLGKISLEQSLKAGLIGILAVVLFMFLYYRLSGFLAIVALLIYAAIVLAIFKLIPVTLTLAGITGFILSIGMAVDANILIFERMKEELKQGKSFGSAVDDGFSRAWSSIRDSNASSLITCAILYWLGTSIIKGFALTLAIGILVSMLSAIFITRQFLKLFKGTKLENYERLWR</sequence>
<dbReference type="InterPro" id="IPR054384">
    <property type="entry name" value="SecDF_P1_head"/>
</dbReference>
<comment type="similarity">
    <text evidence="9">Belongs to the SecD/SecF family. SecD subfamily.</text>
</comment>
<feature type="transmembrane region" description="Helical" evidence="9">
    <location>
        <begin position="15"/>
        <end position="38"/>
    </location>
</feature>
<feature type="domain" description="Protein export membrane protein SecD/SecF C-terminal" evidence="10">
    <location>
        <begin position="291"/>
        <end position="461"/>
    </location>
</feature>
<evidence type="ECO:0000256" key="2">
    <source>
        <dbReference type="ARBA" id="ARBA00022448"/>
    </source>
</evidence>
<evidence type="ECO:0000256" key="4">
    <source>
        <dbReference type="ARBA" id="ARBA00022692"/>
    </source>
</evidence>
<feature type="transmembrane region" description="Helical" evidence="9">
    <location>
        <begin position="335"/>
        <end position="355"/>
    </location>
</feature>
<evidence type="ECO:0000256" key="5">
    <source>
        <dbReference type="ARBA" id="ARBA00022927"/>
    </source>
</evidence>
<comment type="function">
    <text evidence="9">Part of the Sec protein translocase complex. Interacts with the SecYEG preprotein conducting channel. SecDF uses the proton motive force (PMF) to complete protein translocation after the ATP-dependent function of SecA.</text>
</comment>
<keyword evidence="3 9" id="KW-1003">Cell membrane</keyword>
<dbReference type="Pfam" id="PF02355">
    <property type="entry name" value="SecD_SecF_C"/>
    <property type="match status" value="1"/>
</dbReference>
<keyword evidence="2 9" id="KW-0813">Transport</keyword>
<comment type="caution">
    <text evidence="9">Lacks conserved residue(s) required for the propagation of feature annotation.</text>
</comment>
<dbReference type="HAMAP" id="MF_01463_B">
    <property type="entry name" value="SecD_B"/>
    <property type="match status" value="1"/>
</dbReference>
<name>A0A1G2FBC0_9BACT</name>
<dbReference type="NCBIfam" id="TIGR01129">
    <property type="entry name" value="secD"/>
    <property type="match status" value="1"/>
</dbReference>
<feature type="transmembrane region" description="Helical" evidence="9">
    <location>
        <begin position="312"/>
        <end position="330"/>
    </location>
</feature>
<evidence type="ECO:0000256" key="7">
    <source>
        <dbReference type="ARBA" id="ARBA00023010"/>
    </source>
</evidence>
<keyword evidence="4 9" id="KW-0812">Transmembrane</keyword>
<dbReference type="InterPro" id="IPR001036">
    <property type="entry name" value="Acrflvin-R"/>
</dbReference>
<keyword evidence="5 9" id="KW-0653">Protein transport</keyword>
<feature type="domain" description="Protein translocase subunit SecDF P1" evidence="11">
    <location>
        <begin position="94"/>
        <end position="151"/>
    </location>
</feature>
<evidence type="ECO:0000313" key="13">
    <source>
        <dbReference type="EMBL" id="OGZ35375.1"/>
    </source>
</evidence>
<dbReference type="Gene3D" id="3.30.1360.200">
    <property type="match status" value="1"/>
</dbReference>
<reference evidence="13 14" key="1">
    <citation type="journal article" date="2016" name="Nat. Commun.">
        <title>Thousands of microbial genomes shed light on interconnected biogeochemical processes in an aquifer system.</title>
        <authorList>
            <person name="Anantharaman K."/>
            <person name="Brown C.T."/>
            <person name="Hug L.A."/>
            <person name="Sharon I."/>
            <person name="Castelle C.J."/>
            <person name="Probst A.J."/>
            <person name="Thomas B.C."/>
            <person name="Singh A."/>
            <person name="Wilkins M.J."/>
            <person name="Karaoz U."/>
            <person name="Brodie E.L."/>
            <person name="Williams K.H."/>
            <person name="Hubbard S.S."/>
            <person name="Banfield J.F."/>
        </authorList>
    </citation>
    <scope>NUCLEOTIDE SEQUENCE [LARGE SCALE GENOMIC DNA]</scope>
</reference>
<keyword evidence="6 9" id="KW-1133">Transmembrane helix</keyword>
<evidence type="ECO:0000256" key="6">
    <source>
        <dbReference type="ARBA" id="ARBA00022989"/>
    </source>
</evidence>
<evidence type="ECO:0000256" key="9">
    <source>
        <dbReference type="HAMAP-Rule" id="MF_01463"/>
    </source>
</evidence>
<dbReference type="PRINTS" id="PR00702">
    <property type="entry name" value="ACRIFLAVINRP"/>
</dbReference>
<dbReference type="GO" id="GO:0065002">
    <property type="term" value="P:intracellular protein transmembrane transport"/>
    <property type="evidence" value="ECO:0007669"/>
    <property type="project" value="UniProtKB-UniRule"/>
</dbReference>
<dbReference type="GO" id="GO:0005886">
    <property type="term" value="C:plasma membrane"/>
    <property type="evidence" value="ECO:0007669"/>
    <property type="project" value="UniProtKB-SubCell"/>
</dbReference>
<dbReference type="PANTHER" id="PTHR30081:SF1">
    <property type="entry name" value="PROTEIN TRANSLOCASE SUBUNIT SECD"/>
    <property type="match status" value="1"/>
</dbReference>
<dbReference type="InterPro" id="IPR005791">
    <property type="entry name" value="SecD"/>
</dbReference>
<evidence type="ECO:0000256" key="3">
    <source>
        <dbReference type="ARBA" id="ARBA00022475"/>
    </source>
</evidence>
<dbReference type="Proteomes" id="UP000176974">
    <property type="component" value="Unassembled WGS sequence"/>
</dbReference>
<dbReference type="GO" id="GO:0015450">
    <property type="term" value="F:protein-transporting ATPase activity"/>
    <property type="evidence" value="ECO:0007669"/>
    <property type="project" value="InterPro"/>
</dbReference>
<feature type="domain" description="SecDF P1 head subdomain" evidence="12">
    <location>
        <begin position="192"/>
        <end position="289"/>
    </location>
</feature>
<evidence type="ECO:0000259" key="11">
    <source>
        <dbReference type="Pfam" id="PF21760"/>
    </source>
</evidence>